<dbReference type="Proteomes" id="UP000030848">
    <property type="component" value="Unassembled WGS sequence"/>
</dbReference>
<protein>
    <submittedName>
        <fullName evidence="3">D-aminopeptidase</fullName>
    </submittedName>
</protein>
<dbReference type="EMBL" id="JRZE01000006">
    <property type="protein sequence ID" value="KHF42927.1"/>
    <property type="molecule type" value="Genomic_DNA"/>
</dbReference>
<dbReference type="AlphaFoldDB" id="A0A837D5I8"/>
<feature type="compositionally biased region" description="Low complexity" evidence="2">
    <location>
        <begin position="11"/>
        <end position="20"/>
    </location>
</feature>
<keyword evidence="3" id="KW-0645">Protease</keyword>
<evidence type="ECO:0000256" key="1">
    <source>
        <dbReference type="ARBA" id="ARBA00007068"/>
    </source>
</evidence>
<dbReference type="CDD" id="cd02253">
    <property type="entry name" value="DmpA"/>
    <property type="match status" value="1"/>
</dbReference>
<evidence type="ECO:0000313" key="3">
    <source>
        <dbReference type="EMBL" id="KHF42927.1"/>
    </source>
</evidence>
<dbReference type="Gene3D" id="3.60.70.12">
    <property type="entry name" value="L-amino peptidase D-ALA esterase/amidase"/>
    <property type="match status" value="1"/>
</dbReference>
<sequence>MAKTPRGRDVSAGTTETAGTSSGGVDGPLSGRARARDLGIAPGDLPTGEHNGITDVAGVRVGQVTLIEGEDVRTGVTAIVPHPGNVYQEKVAGGVFVGNAFGKLAGSTQVSELGTIETPIVLTNTLSVARGIDGAVTWTLAQPGNETVTSVNAVVGETNDGVLNDIRGRHVTEEHVLDAITTATDGPVQEGTVGAGTGTTCFGWKGGIGTASRVVDGYTVGVLVQTNYGGSLRVDGVPIGEELEPPDRGAAETSGDGSCVFVVATDAPLSPRNLERLGARAVFAMARTGSTFTNGSGDFAIAFSTSPDSRERPGTTVQDAKSLPNAGVSPLFRAVLDAAEEAIYNSLFMATTVTGRNGTTRHAIPLERVRSLLHRYGRIRA</sequence>
<keyword evidence="3" id="KW-0378">Hydrolase</keyword>
<gene>
    <name evidence="3" type="ORF">MINT15_31290</name>
</gene>
<comment type="similarity">
    <text evidence="1">Belongs to the peptidase S58 family.</text>
</comment>
<feature type="region of interest" description="Disordered" evidence="2">
    <location>
        <begin position="1"/>
        <end position="51"/>
    </location>
</feature>
<dbReference type="PANTHER" id="PTHR36512:SF3">
    <property type="entry name" value="BLR5678 PROTEIN"/>
    <property type="match status" value="1"/>
</dbReference>
<name>A0A837D5I8_9PSEU</name>
<accession>A0A837D5I8</accession>
<reference evidence="3 4" key="1">
    <citation type="submission" date="2014-10" db="EMBL/GenBank/DDBJ databases">
        <title>Genome sequence of Micropolyspora internatus JCM3315.</title>
        <authorList>
            <person name="Shin S.-K."/>
            <person name="Yi H."/>
        </authorList>
    </citation>
    <scope>NUCLEOTIDE SEQUENCE [LARGE SCALE GENOMIC DNA]</scope>
    <source>
        <strain evidence="3 4">JCM 3315</strain>
    </source>
</reference>
<dbReference type="InterPro" id="IPR005321">
    <property type="entry name" value="Peptidase_S58_DmpA"/>
</dbReference>
<dbReference type="PANTHER" id="PTHR36512">
    <property type="entry name" value="D-AMINOPEPTIDASE"/>
    <property type="match status" value="1"/>
</dbReference>
<evidence type="ECO:0000256" key="2">
    <source>
        <dbReference type="SAM" id="MobiDB-lite"/>
    </source>
</evidence>
<dbReference type="InterPro" id="IPR016117">
    <property type="entry name" value="ArgJ-like_dom_sf"/>
</dbReference>
<dbReference type="Pfam" id="PF03576">
    <property type="entry name" value="Peptidase_S58"/>
    <property type="match status" value="1"/>
</dbReference>
<dbReference type="GO" id="GO:0004177">
    <property type="term" value="F:aminopeptidase activity"/>
    <property type="evidence" value="ECO:0007669"/>
    <property type="project" value="UniProtKB-KW"/>
</dbReference>
<dbReference type="RefSeq" id="WP_037311899.1">
    <property type="nucleotide sequence ID" value="NZ_FOWS01000001.1"/>
</dbReference>
<proteinExistence type="inferred from homology"/>
<dbReference type="SUPFAM" id="SSF56266">
    <property type="entry name" value="DmpA/ArgJ-like"/>
    <property type="match status" value="1"/>
</dbReference>
<evidence type="ECO:0000313" key="4">
    <source>
        <dbReference type="Proteomes" id="UP000030848"/>
    </source>
</evidence>
<keyword evidence="3" id="KW-0031">Aminopeptidase</keyword>
<comment type="caution">
    <text evidence="3">The sequence shown here is derived from an EMBL/GenBank/DDBJ whole genome shotgun (WGS) entry which is preliminary data.</text>
</comment>
<organism evidence="3 4">
    <name type="scientific">Saccharomonospora viridis</name>
    <dbReference type="NCBI Taxonomy" id="1852"/>
    <lineage>
        <taxon>Bacteria</taxon>
        <taxon>Bacillati</taxon>
        <taxon>Actinomycetota</taxon>
        <taxon>Actinomycetes</taxon>
        <taxon>Pseudonocardiales</taxon>
        <taxon>Pseudonocardiaceae</taxon>
        <taxon>Saccharomonospora</taxon>
    </lineage>
</organism>